<organism evidence="1 2">
    <name type="scientific">Taeniopygia guttata</name>
    <name type="common">Zebra finch</name>
    <name type="synonym">Poephila guttata</name>
    <dbReference type="NCBI Taxonomy" id="59729"/>
    <lineage>
        <taxon>Eukaryota</taxon>
        <taxon>Metazoa</taxon>
        <taxon>Chordata</taxon>
        <taxon>Craniata</taxon>
        <taxon>Vertebrata</taxon>
        <taxon>Euteleostomi</taxon>
        <taxon>Archelosauria</taxon>
        <taxon>Archosauria</taxon>
        <taxon>Dinosauria</taxon>
        <taxon>Saurischia</taxon>
        <taxon>Theropoda</taxon>
        <taxon>Coelurosauria</taxon>
        <taxon>Aves</taxon>
        <taxon>Neognathae</taxon>
        <taxon>Neoaves</taxon>
        <taxon>Telluraves</taxon>
        <taxon>Australaves</taxon>
        <taxon>Passeriformes</taxon>
        <taxon>Passeroidea</taxon>
        <taxon>Estrildidae</taxon>
        <taxon>Estrildinae</taxon>
        <taxon>Taeniopygia</taxon>
    </lineage>
</organism>
<name>A0A674HTS3_TAEGU</name>
<proteinExistence type="predicted"/>
<dbReference type="Proteomes" id="UP000007754">
    <property type="component" value="Chromosome 11"/>
</dbReference>
<reference evidence="1" key="3">
    <citation type="submission" date="2025-09" db="UniProtKB">
        <authorList>
            <consortium name="Ensembl"/>
        </authorList>
    </citation>
    <scope>IDENTIFICATION</scope>
</reference>
<reference evidence="1" key="2">
    <citation type="submission" date="2025-08" db="UniProtKB">
        <authorList>
            <consortium name="Ensembl"/>
        </authorList>
    </citation>
    <scope>IDENTIFICATION</scope>
</reference>
<evidence type="ECO:0000313" key="2">
    <source>
        <dbReference type="Proteomes" id="UP000007754"/>
    </source>
</evidence>
<dbReference type="InParanoid" id="A0A674HTS3"/>
<sequence length="62" mass="7013">QKAQAHGLHKKYTLLIPSKVCHISTKLSRQGDPMLRQRQFLHLQDPAIGFWGQCTQGGISEE</sequence>
<dbReference type="Ensembl" id="ENSTGUT00000045560.1">
    <property type="protein sequence ID" value="ENSTGUP00000037768.1"/>
    <property type="gene ID" value="ENSTGUG00000027055.1"/>
</dbReference>
<evidence type="ECO:0000313" key="1">
    <source>
        <dbReference type="Ensembl" id="ENSTGUP00000037768.1"/>
    </source>
</evidence>
<protein>
    <submittedName>
        <fullName evidence="1">Uncharacterized protein</fullName>
    </submittedName>
</protein>
<accession>A0A674HTS3</accession>
<keyword evidence="2" id="KW-1185">Reference proteome</keyword>
<dbReference type="AlphaFoldDB" id="A0A674HTS3"/>
<reference evidence="1 2" key="1">
    <citation type="journal article" date="2010" name="Nature">
        <title>The genome of a songbird.</title>
        <authorList>
            <person name="Warren W.C."/>
            <person name="Clayton D.F."/>
            <person name="Ellegren H."/>
            <person name="Arnold A.P."/>
            <person name="Hillier L.W."/>
            <person name="Kunstner A."/>
            <person name="Searle S."/>
            <person name="White S."/>
            <person name="Vilella A.J."/>
            <person name="Fairley S."/>
            <person name="Heger A."/>
            <person name="Kong L."/>
            <person name="Ponting C.P."/>
            <person name="Jarvis E.D."/>
            <person name="Mello C.V."/>
            <person name="Minx P."/>
            <person name="Lovell P."/>
            <person name="Velho T.A."/>
            <person name="Ferris M."/>
            <person name="Balakrishnan C.N."/>
            <person name="Sinha S."/>
            <person name="Blatti C."/>
            <person name="London S.E."/>
            <person name="Li Y."/>
            <person name="Lin Y.C."/>
            <person name="George J."/>
            <person name="Sweedler J."/>
            <person name="Southey B."/>
            <person name="Gunaratne P."/>
            <person name="Watson M."/>
            <person name="Nam K."/>
            <person name="Backstrom N."/>
            <person name="Smeds L."/>
            <person name="Nabholz B."/>
            <person name="Itoh Y."/>
            <person name="Whitney O."/>
            <person name="Pfenning A.R."/>
            <person name="Howard J."/>
            <person name="Volker M."/>
            <person name="Skinner B.M."/>
            <person name="Griffin D.K."/>
            <person name="Ye L."/>
            <person name="McLaren W.M."/>
            <person name="Flicek P."/>
            <person name="Quesada V."/>
            <person name="Velasco G."/>
            <person name="Lopez-Otin C."/>
            <person name="Puente X.S."/>
            <person name="Olender T."/>
            <person name="Lancet D."/>
            <person name="Smit A.F."/>
            <person name="Hubley R."/>
            <person name="Konkel M.K."/>
            <person name="Walker J.A."/>
            <person name="Batzer M.A."/>
            <person name="Gu W."/>
            <person name="Pollock D.D."/>
            <person name="Chen L."/>
            <person name="Cheng Z."/>
            <person name="Eichler E.E."/>
            <person name="Stapley J."/>
            <person name="Slate J."/>
            <person name="Ekblom R."/>
            <person name="Birkhead T."/>
            <person name="Burke T."/>
            <person name="Burt D."/>
            <person name="Scharff C."/>
            <person name="Adam I."/>
            <person name="Richard H."/>
            <person name="Sultan M."/>
            <person name="Soldatov A."/>
            <person name="Lehrach H."/>
            <person name="Edwards S.V."/>
            <person name="Yang S.P."/>
            <person name="Li X."/>
            <person name="Graves T."/>
            <person name="Fulton L."/>
            <person name="Nelson J."/>
            <person name="Chinwalla A."/>
            <person name="Hou S."/>
            <person name="Mardis E.R."/>
            <person name="Wilson R.K."/>
        </authorList>
    </citation>
    <scope>NUCLEOTIDE SEQUENCE [LARGE SCALE GENOMIC DNA]</scope>
</reference>